<dbReference type="SUPFAM" id="SSF54593">
    <property type="entry name" value="Glyoxalase/Bleomycin resistance protein/Dihydroxybiphenyl dioxygenase"/>
    <property type="match status" value="1"/>
</dbReference>
<dbReference type="CDD" id="cd07262">
    <property type="entry name" value="VOC_like"/>
    <property type="match status" value="1"/>
</dbReference>
<evidence type="ECO:0000313" key="3">
    <source>
        <dbReference type="Proteomes" id="UP000321805"/>
    </source>
</evidence>
<dbReference type="PANTHER" id="PTHR35006">
    <property type="entry name" value="GLYOXALASE FAMILY PROTEIN (AFU_ORTHOLOGUE AFUA_5G14830)"/>
    <property type="match status" value="1"/>
</dbReference>
<dbReference type="InterPro" id="IPR029068">
    <property type="entry name" value="Glyas_Bleomycin-R_OHBP_Dase"/>
</dbReference>
<sequence length="121" mass="13151">MVDHLWLRVSDLAASTAFYRSLAPETGYVVRHAGADRATFAAAGEGGGSLSIVPGTASREVHMAFAGDDDQVRRFHEQAVRDGHRSHGAPGERPQYHPGYYAAYVLDPDGNNIELVNHHRA</sequence>
<evidence type="ECO:0000313" key="2">
    <source>
        <dbReference type="EMBL" id="QEC50727.1"/>
    </source>
</evidence>
<feature type="domain" description="VOC" evidence="1">
    <location>
        <begin position="1"/>
        <end position="118"/>
    </location>
</feature>
<gene>
    <name evidence="2" type="ORF">FSW04_10515</name>
</gene>
<evidence type="ECO:0000259" key="1">
    <source>
        <dbReference type="PROSITE" id="PS51819"/>
    </source>
</evidence>
<protein>
    <submittedName>
        <fullName evidence="2">VOC family protein</fullName>
    </submittedName>
</protein>
<dbReference type="EMBL" id="CP042430">
    <property type="protein sequence ID" value="QEC50727.1"/>
    <property type="molecule type" value="Genomic_DNA"/>
</dbReference>
<dbReference type="Gene3D" id="3.10.180.10">
    <property type="entry name" value="2,3-Dihydroxybiphenyl 1,2-Dioxygenase, domain 1"/>
    <property type="match status" value="1"/>
</dbReference>
<dbReference type="InterPro" id="IPR037523">
    <property type="entry name" value="VOC_core"/>
</dbReference>
<dbReference type="PROSITE" id="PS51819">
    <property type="entry name" value="VOC"/>
    <property type="match status" value="1"/>
</dbReference>
<accession>A0A5B8UCJ2</accession>
<dbReference type="Pfam" id="PF00903">
    <property type="entry name" value="Glyoxalase"/>
    <property type="match status" value="1"/>
</dbReference>
<keyword evidence="3" id="KW-1185">Reference proteome</keyword>
<name>A0A5B8UCJ2_9ACTN</name>
<reference evidence="2 3" key="1">
    <citation type="journal article" date="2018" name="J. Microbiol.">
        <title>Baekduia soli gen. nov., sp. nov., a novel bacterium isolated from the soil of Baekdu Mountain and proposal of a novel family name, Baekduiaceae fam. nov.</title>
        <authorList>
            <person name="An D.S."/>
            <person name="Siddiqi M.Z."/>
            <person name="Kim K.H."/>
            <person name="Yu H.S."/>
            <person name="Im W.T."/>
        </authorList>
    </citation>
    <scope>NUCLEOTIDE SEQUENCE [LARGE SCALE GENOMIC DNA]</scope>
    <source>
        <strain evidence="2 3">BR7-21</strain>
    </source>
</reference>
<organism evidence="2 3">
    <name type="scientific">Baekduia soli</name>
    <dbReference type="NCBI Taxonomy" id="496014"/>
    <lineage>
        <taxon>Bacteria</taxon>
        <taxon>Bacillati</taxon>
        <taxon>Actinomycetota</taxon>
        <taxon>Thermoleophilia</taxon>
        <taxon>Solirubrobacterales</taxon>
        <taxon>Baekduiaceae</taxon>
        <taxon>Baekduia</taxon>
    </lineage>
</organism>
<dbReference type="InterPro" id="IPR004360">
    <property type="entry name" value="Glyas_Fos-R_dOase_dom"/>
</dbReference>
<dbReference type="Proteomes" id="UP000321805">
    <property type="component" value="Chromosome"/>
</dbReference>
<dbReference type="OrthoDB" id="5242506at2"/>
<dbReference type="KEGG" id="bsol:FSW04_10515"/>
<dbReference type="AlphaFoldDB" id="A0A5B8UCJ2"/>
<dbReference type="PANTHER" id="PTHR35006:SF2">
    <property type="entry name" value="GLYOXALASE FAMILY PROTEIN (AFU_ORTHOLOGUE AFUA_5G14830)"/>
    <property type="match status" value="1"/>
</dbReference>
<proteinExistence type="predicted"/>